<protein>
    <recommendedName>
        <fullName evidence="5">Tat pathway signal sequence</fullName>
    </recommendedName>
</protein>
<dbReference type="EMBL" id="MU003692">
    <property type="protein sequence ID" value="KAF2817011.1"/>
    <property type="molecule type" value="Genomic_DNA"/>
</dbReference>
<dbReference type="PANTHER" id="PTHR33365:SF13">
    <property type="entry name" value="TAT PATHWAY SIGNAL SEQUENCE"/>
    <property type="match status" value="1"/>
</dbReference>
<reference evidence="2 4" key="1">
    <citation type="journal article" date="2020" name="Stud. Mycol.">
        <title>101 Dothideomycetes genomes: a test case for predicting lifestyles and emergence of pathogens.</title>
        <authorList>
            <person name="Haridas S."/>
            <person name="Albert R."/>
            <person name="Binder M."/>
            <person name="Bloem J."/>
            <person name="Labutti K."/>
            <person name="Salamov A."/>
            <person name="Andreopoulos B."/>
            <person name="Baker S."/>
            <person name="Barry K."/>
            <person name="Bills G."/>
            <person name="Bluhm B."/>
            <person name="Cannon C."/>
            <person name="Castanera R."/>
            <person name="Culley D."/>
            <person name="Daum C."/>
            <person name="Ezra D."/>
            <person name="Gonzalez J."/>
            <person name="Henrissat B."/>
            <person name="Kuo A."/>
            <person name="Liang C."/>
            <person name="Lipzen A."/>
            <person name="Lutzoni F."/>
            <person name="Magnuson J."/>
            <person name="Mondo S."/>
            <person name="Nolan M."/>
            <person name="Ohm R."/>
            <person name="Pangilinan J."/>
            <person name="Park H.-J."/>
            <person name="Ramirez L."/>
            <person name="Alfaro M."/>
            <person name="Sun H."/>
            <person name="Tritt A."/>
            <person name="Yoshinaga Y."/>
            <person name="Zwiers L.-H."/>
            <person name="Turgeon B."/>
            <person name="Goodwin S."/>
            <person name="Spatafora J."/>
            <person name="Crous P."/>
            <person name="Grigoriev I."/>
        </authorList>
    </citation>
    <scope>NUCLEOTIDE SEQUENCE</scope>
    <source>
        <strain evidence="2 4">CBS 304.34</strain>
    </source>
</reference>
<dbReference type="AlphaFoldDB" id="A0A6A6Z7C8"/>
<dbReference type="InterPro" id="IPR021765">
    <property type="entry name" value="UstYa-like"/>
</dbReference>
<comment type="similarity">
    <text evidence="1">Belongs to the ustYa family.</text>
</comment>
<dbReference type="Pfam" id="PF11807">
    <property type="entry name" value="UstYa"/>
    <property type="match status" value="1"/>
</dbReference>
<organism evidence="2">
    <name type="scientific">Mytilinidion resinicola</name>
    <dbReference type="NCBI Taxonomy" id="574789"/>
    <lineage>
        <taxon>Eukaryota</taxon>
        <taxon>Fungi</taxon>
        <taxon>Dikarya</taxon>
        <taxon>Ascomycota</taxon>
        <taxon>Pezizomycotina</taxon>
        <taxon>Dothideomycetes</taxon>
        <taxon>Pleosporomycetidae</taxon>
        <taxon>Mytilinidiales</taxon>
        <taxon>Mytilinidiaceae</taxon>
        <taxon>Mytilinidion</taxon>
    </lineage>
</organism>
<dbReference type="Proteomes" id="UP000504636">
    <property type="component" value="Unplaced"/>
</dbReference>
<keyword evidence="3" id="KW-1185">Reference proteome</keyword>
<evidence type="ECO:0000313" key="2">
    <source>
        <dbReference type="EMBL" id="KAF2817011.1"/>
    </source>
</evidence>
<dbReference type="PANTHER" id="PTHR33365">
    <property type="entry name" value="YALI0B05434P"/>
    <property type="match status" value="1"/>
</dbReference>
<accession>A0A6A6Z7C8</accession>
<evidence type="ECO:0008006" key="5">
    <source>
        <dbReference type="Google" id="ProtNLM"/>
    </source>
</evidence>
<sequence length="295" mass="33625">MFGQLVRSSIRFTPVSQKEDNEALLPCPSCSASSEIKRSPHQPSATWYFLKTYAPLVLLTTASGLLGIWLGNNWVLNPDKFCIWHTSQYSPIVEDVDLHYETIRFNGSLLKANIFRGAASPEVDAAWESLGVNYRAMVVPADQATQSGILPDQVKVSQRYGGGFPANVEGLHHLHCLNLLRKALTWNYDYYHEQGEGPFTNSDYVIRYHTTHCLDILRQQLMCTVDVGVLGQIWYHPEGNPIEPFVDFHTKHKCRNFEAVRAWAEKHQLPPEEKVDMQHFYELPKEGDRIVSEIP</sequence>
<reference evidence="4" key="3">
    <citation type="submission" date="2025-04" db="UniProtKB">
        <authorList>
            <consortium name="RefSeq"/>
        </authorList>
    </citation>
    <scope>IDENTIFICATION</scope>
    <source>
        <strain evidence="4">CBS 304.34</strain>
    </source>
</reference>
<dbReference type="OrthoDB" id="3687641at2759"/>
<gene>
    <name evidence="2 4" type="ORF">BDZ99DRAFT_430792</name>
</gene>
<name>A0A6A6Z7C8_9PEZI</name>
<evidence type="ECO:0000313" key="3">
    <source>
        <dbReference type="Proteomes" id="UP000504636"/>
    </source>
</evidence>
<reference evidence="4" key="2">
    <citation type="submission" date="2020-04" db="EMBL/GenBank/DDBJ databases">
        <authorList>
            <consortium name="NCBI Genome Project"/>
        </authorList>
    </citation>
    <scope>NUCLEOTIDE SEQUENCE</scope>
    <source>
        <strain evidence="4">CBS 304.34</strain>
    </source>
</reference>
<evidence type="ECO:0000313" key="4">
    <source>
        <dbReference type="RefSeq" id="XP_033583975.1"/>
    </source>
</evidence>
<evidence type="ECO:0000256" key="1">
    <source>
        <dbReference type="ARBA" id="ARBA00035112"/>
    </source>
</evidence>
<proteinExistence type="inferred from homology"/>
<dbReference type="GeneID" id="54458155"/>
<dbReference type="GO" id="GO:0043386">
    <property type="term" value="P:mycotoxin biosynthetic process"/>
    <property type="evidence" value="ECO:0007669"/>
    <property type="project" value="InterPro"/>
</dbReference>
<dbReference type="RefSeq" id="XP_033583975.1">
    <property type="nucleotide sequence ID" value="XM_033717262.1"/>
</dbReference>